<organism evidence="2 3">
    <name type="scientific">Tieghemiomyces parasiticus</name>
    <dbReference type="NCBI Taxonomy" id="78921"/>
    <lineage>
        <taxon>Eukaryota</taxon>
        <taxon>Fungi</taxon>
        <taxon>Fungi incertae sedis</taxon>
        <taxon>Zoopagomycota</taxon>
        <taxon>Kickxellomycotina</taxon>
        <taxon>Dimargaritomycetes</taxon>
        <taxon>Dimargaritales</taxon>
        <taxon>Dimargaritaceae</taxon>
        <taxon>Tieghemiomyces</taxon>
    </lineage>
</organism>
<dbReference type="EMBL" id="JANBPT010000726">
    <property type="protein sequence ID" value="KAJ1913798.1"/>
    <property type="molecule type" value="Genomic_DNA"/>
</dbReference>
<dbReference type="PANTHER" id="PTHR47372:SF11">
    <property type="entry name" value="RE19971P"/>
    <property type="match status" value="1"/>
</dbReference>
<sequence>MMNSAKICASALPRRAALVSTRSITMFRGKASPTRPAKAVDPNAVLDDVELGARNWRSDEPIPNKPNQDIVRELKDVLGHEPVSSKSSSPPSETGGNRHNASPFNAAVAPGASDSTLNRLSNWVLYGEPPTALQPNFATVPRRFLHTPSNSTAADQVKQTAQDAKHKAQDLGNQAARSAERVKDDLSNTVNYATGSNLEGKARRVADDAKETSSVFSDKAGQAAEDVKQTAGKKVEQGREYAQDAAATAKGKAQELGDQAGQVYEKAKHTVADSTPNGTAASGVKSALDDLGQRTSEVLQQTKETVYEGVDAAKEKLGSLNDQLSQAYETAKDNVVGTAEDTKQALDREAERLKKEGTKLGQFAGKSQQTKPGDTYEMAKDDLVDPVIKNNGSSRK</sequence>
<comment type="caution">
    <text evidence="2">The sequence shown here is derived from an EMBL/GenBank/DDBJ whole genome shotgun (WGS) entry which is preliminary data.</text>
</comment>
<evidence type="ECO:0000256" key="1">
    <source>
        <dbReference type="SAM" id="MobiDB-lite"/>
    </source>
</evidence>
<feature type="region of interest" description="Disordered" evidence="1">
    <location>
        <begin position="355"/>
        <end position="396"/>
    </location>
</feature>
<dbReference type="PANTHER" id="PTHR47372">
    <property type="entry name" value="DAUER UP-REGULATED-RELATED"/>
    <property type="match status" value="1"/>
</dbReference>
<keyword evidence="3" id="KW-1185">Reference proteome</keyword>
<name>A0A9W7ZW34_9FUNG</name>
<proteinExistence type="predicted"/>
<feature type="compositionally biased region" description="Low complexity" evidence="1">
    <location>
        <begin position="82"/>
        <end position="92"/>
    </location>
</feature>
<evidence type="ECO:0000313" key="3">
    <source>
        <dbReference type="Proteomes" id="UP001150569"/>
    </source>
</evidence>
<accession>A0A9W7ZW34</accession>
<dbReference type="Proteomes" id="UP001150569">
    <property type="component" value="Unassembled WGS sequence"/>
</dbReference>
<gene>
    <name evidence="2" type="ORF">IWQ60_009071</name>
</gene>
<reference evidence="2" key="1">
    <citation type="submission" date="2022-07" db="EMBL/GenBank/DDBJ databases">
        <title>Phylogenomic reconstructions and comparative analyses of Kickxellomycotina fungi.</title>
        <authorList>
            <person name="Reynolds N.K."/>
            <person name="Stajich J.E."/>
            <person name="Barry K."/>
            <person name="Grigoriev I.V."/>
            <person name="Crous P."/>
            <person name="Smith M.E."/>
        </authorList>
    </citation>
    <scope>NUCLEOTIDE SEQUENCE</scope>
    <source>
        <strain evidence="2">RSA 861</strain>
    </source>
</reference>
<protein>
    <submittedName>
        <fullName evidence="2">Uncharacterized protein</fullName>
    </submittedName>
</protein>
<feature type="region of interest" description="Disordered" evidence="1">
    <location>
        <begin position="79"/>
        <end position="110"/>
    </location>
</feature>
<evidence type="ECO:0000313" key="2">
    <source>
        <dbReference type="EMBL" id="KAJ1913798.1"/>
    </source>
</evidence>
<dbReference type="AlphaFoldDB" id="A0A9W7ZW34"/>
<dbReference type="Gene3D" id="1.20.120.20">
    <property type="entry name" value="Apolipoprotein"/>
    <property type="match status" value="2"/>
</dbReference>
<feature type="compositionally biased region" description="Polar residues" evidence="1">
    <location>
        <begin position="94"/>
        <end position="103"/>
    </location>
</feature>